<dbReference type="GO" id="GO:0004674">
    <property type="term" value="F:protein serine/threonine kinase activity"/>
    <property type="evidence" value="ECO:0007669"/>
    <property type="project" value="TreeGrafter"/>
</dbReference>
<dbReference type="PANTHER" id="PTHR44167:SF24">
    <property type="entry name" value="SERINE_THREONINE-PROTEIN KINASE CHK2"/>
    <property type="match status" value="1"/>
</dbReference>
<proteinExistence type="predicted"/>
<dbReference type="InterPro" id="IPR011009">
    <property type="entry name" value="Kinase-like_dom_sf"/>
</dbReference>
<dbReference type="GO" id="GO:0005524">
    <property type="term" value="F:ATP binding"/>
    <property type="evidence" value="ECO:0007669"/>
    <property type="project" value="InterPro"/>
</dbReference>
<dbReference type="PROSITE" id="PS50011">
    <property type="entry name" value="PROTEIN_KINASE_DOM"/>
    <property type="match status" value="1"/>
</dbReference>
<organism evidence="2 3">
    <name type="scientific">Aplosporella prunicola CBS 121167</name>
    <dbReference type="NCBI Taxonomy" id="1176127"/>
    <lineage>
        <taxon>Eukaryota</taxon>
        <taxon>Fungi</taxon>
        <taxon>Dikarya</taxon>
        <taxon>Ascomycota</taxon>
        <taxon>Pezizomycotina</taxon>
        <taxon>Dothideomycetes</taxon>
        <taxon>Dothideomycetes incertae sedis</taxon>
        <taxon>Botryosphaeriales</taxon>
        <taxon>Aplosporellaceae</taxon>
        <taxon>Aplosporella</taxon>
    </lineage>
</organism>
<dbReference type="Proteomes" id="UP000799438">
    <property type="component" value="Unassembled WGS sequence"/>
</dbReference>
<evidence type="ECO:0000259" key="1">
    <source>
        <dbReference type="PROSITE" id="PS50011"/>
    </source>
</evidence>
<name>A0A6A6BUI2_9PEZI</name>
<dbReference type="InterPro" id="IPR008271">
    <property type="entry name" value="Ser/Thr_kinase_AS"/>
</dbReference>
<dbReference type="Pfam" id="PF00069">
    <property type="entry name" value="Pkinase"/>
    <property type="match status" value="1"/>
</dbReference>
<dbReference type="GO" id="GO:0005634">
    <property type="term" value="C:nucleus"/>
    <property type="evidence" value="ECO:0007669"/>
    <property type="project" value="TreeGrafter"/>
</dbReference>
<dbReference type="SUPFAM" id="SSF56112">
    <property type="entry name" value="Protein kinase-like (PK-like)"/>
    <property type="match status" value="1"/>
</dbReference>
<dbReference type="GeneID" id="54292609"/>
<dbReference type="AlphaFoldDB" id="A0A6A6BUI2"/>
<keyword evidence="3" id="KW-1185">Reference proteome</keyword>
<dbReference type="GO" id="GO:0005737">
    <property type="term" value="C:cytoplasm"/>
    <property type="evidence" value="ECO:0007669"/>
    <property type="project" value="TreeGrafter"/>
</dbReference>
<dbReference type="PROSITE" id="PS00108">
    <property type="entry name" value="PROTEIN_KINASE_ST"/>
    <property type="match status" value="1"/>
</dbReference>
<evidence type="ECO:0000313" key="3">
    <source>
        <dbReference type="Proteomes" id="UP000799438"/>
    </source>
</evidence>
<protein>
    <recommendedName>
        <fullName evidence="1">Protein kinase domain-containing protein</fullName>
    </recommendedName>
</protein>
<reference evidence="2" key="1">
    <citation type="journal article" date="2020" name="Stud. Mycol.">
        <title>101 Dothideomycetes genomes: a test case for predicting lifestyles and emergence of pathogens.</title>
        <authorList>
            <person name="Haridas S."/>
            <person name="Albert R."/>
            <person name="Binder M."/>
            <person name="Bloem J."/>
            <person name="Labutti K."/>
            <person name="Salamov A."/>
            <person name="Andreopoulos B."/>
            <person name="Baker S."/>
            <person name="Barry K."/>
            <person name="Bills G."/>
            <person name="Bluhm B."/>
            <person name="Cannon C."/>
            <person name="Castanera R."/>
            <person name="Culley D."/>
            <person name="Daum C."/>
            <person name="Ezra D."/>
            <person name="Gonzalez J."/>
            <person name="Henrissat B."/>
            <person name="Kuo A."/>
            <person name="Liang C."/>
            <person name="Lipzen A."/>
            <person name="Lutzoni F."/>
            <person name="Magnuson J."/>
            <person name="Mondo S."/>
            <person name="Nolan M."/>
            <person name="Ohm R."/>
            <person name="Pangilinan J."/>
            <person name="Park H.-J."/>
            <person name="Ramirez L."/>
            <person name="Alfaro M."/>
            <person name="Sun H."/>
            <person name="Tritt A."/>
            <person name="Yoshinaga Y."/>
            <person name="Zwiers L.-H."/>
            <person name="Turgeon B."/>
            <person name="Goodwin S."/>
            <person name="Spatafora J."/>
            <person name="Crous P."/>
            <person name="Grigoriev I."/>
        </authorList>
    </citation>
    <scope>NUCLEOTIDE SEQUENCE</scope>
    <source>
        <strain evidence="2">CBS 121167</strain>
    </source>
</reference>
<sequence length="495" mass="54833">MSFSESFSSDVATRNTARTFLSSVSGFSQPSHRKIKTLLDLLQTVQHLNLEQFAHTSLQRDRHIGEGVSYKVSRCVHRDTKRVYAVKQAKLPSAASDFEAFERQVTSVLKDVEVMSHVGRKKNVLNILGYGWSLDKDNHIPFLVTQFAEGGTLRNFLKSSRTGVQDKIKLCRDVAQGLQGLHSCGIAHGDLKLDNVLVTSWLDETASVNGLHSNSQEPSHLSHIEVCISDFGHSLLISDRDEDDWQQYGGTLAYNAPEISGEHQGKEQTLDFAQCDIWSLGLLAWEIFKDGHTFYSHSSIRAAILSDIPASSTSPSHSIGKTPITEGTSTTIPLQIQSSNAKTIENLNNAADQFFGIACKDIQEHLGQSIDPRTMKHITVMLRMSLQMDPQKRACSTLLTPLLDEGAGYPSSVLKSPRYTDYNQPIAWSFEILQQKENIPYEAAVQILKDWKRLATQVAQNHDTSIDVSPRASLQIALAYMCGFGGPESTSEAVK</sequence>
<accession>A0A6A6BUI2</accession>
<dbReference type="RefSeq" id="XP_033402711.1">
    <property type="nucleotide sequence ID" value="XM_033535115.1"/>
</dbReference>
<dbReference type="PANTHER" id="PTHR44167">
    <property type="entry name" value="OVARIAN-SPECIFIC SERINE/THREONINE-PROTEIN KINASE LOK-RELATED"/>
    <property type="match status" value="1"/>
</dbReference>
<dbReference type="EMBL" id="ML995474">
    <property type="protein sequence ID" value="KAF2147003.1"/>
    <property type="molecule type" value="Genomic_DNA"/>
</dbReference>
<dbReference type="Gene3D" id="1.10.510.10">
    <property type="entry name" value="Transferase(Phosphotransferase) domain 1"/>
    <property type="match status" value="1"/>
</dbReference>
<dbReference type="SMART" id="SM00220">
    <property type="entry name" value="S_TKc"/>
    <property type="match status" value="1"/>
</dbReference>
<gene>
    <name evidence="2" type="ORF">K452DRAFT_117</name>
</gene>
<dbReference type="OrthoDB" id="626167at2759"/>
<dbReference type="InterPro" id="IPR000719">
    <property type="entry name" value="Prot_kinase_dom"/>
</dbReference>
<feature type="domain" description="Protein kinase" evidence="1">
    <location>
        <begin position="58"/>
        <end position="403"/>
    </location>
</feature>
<dbReference type="Gene3D" id="3.30.200.20">
    <property type="entry name" value="Phosphorylase Kinase, domain 1"/>
    <property type="match status" value="1"/>
</dbReference>
<dbReference type="GO" id="GO:0044773">
    <property type="term" value="P:mitotic DNA damage checkpoint signaling"/>
    <property type="evidence" value="ECO:0007669"/>
    <property type="project" value="TreeGrafter"/>
</dbReference>
<evidence type="ECO:0000313" key="2">
    <source>
        <dbReference type="EMBL" id="KAF2147003.1"/>
    </source>
</evidence>
<dbReference type="CDD" id="cd00180">
    <property type="entry name" value="PKc"/>
    <property type="match status" value="1"/>
</dbReference>